<evidence type="ECO:0000313" key="10">
    <source>
        <dbReference type="Proteomes" id="UP000530850"/>
    </source>
</evidence>
<sequence length="383" mass="39431">MITSYAAGYAVVWYVTETTESALMLSIMTACVMLPIGLISPFGGLVADRHNRKLIMIVADGAVGLVSLAAALLIMAGEVSLPLLLSICLARAVGQAFHGPAMMATMPMLVPDEHLLRINTLDQLLNSVASIGAPAFGILLYTTLGFPSVMLLDFAGACAAILGLALAKVPTVVDPAVEGQRALANLLDGWREIGKTRGLGLLMAVVTLAMVIFGPLSAVFPLITYSHFGGDGYMASIAEAAFGIGMVVGSAALMAWGGGKRLAALIAVACVVTGAVTAIIGLLPPSAFPVFVGLVATMAVACAWYNGPIMTLIQRHVPDEKMGRAMGLLTAMMGIATPVGVVLGGILAEAVGIAPFFVMDGLACLALGLVAYLPPSIRKLDRP</sequence>
<evidence type="ECO:0000256" key="7">
    <source>
        <dbReference type="SAM" id="Phobius"/>
    </source>
</evidence>
<evidence type="ECO:0000256" key="2">
    <source>
        <dbReference type="ARBA" id="ARBA00022448"/>
    </source>
</evidence>
<feature type="transmembrane region" description="Helical" evidence="7">
    <location>
        <begin position="290"/>
        <end position="313"/>
    </location>
</feature>
<keyword evidence="5 7" id="KW-1133">Transmembrane helix</keyword>
<keyword evidence="3" id="KW-1003">Cell membrane</keyword>
<gene>
    <name evidence="9" type="ORF">FHR31_000500</name>
</gene>
<dbReference type="Gene3D" id="1.20.1250.20">
    <property type="entry name" value="MFS general substrate transporter like domains"/>
    <property type="match status" value="1"/>
</dbReference>
<feature type="transmembrane region" description="Helical" evidence="7">
    <location>
        <begin position="124"/>
        <end position="142"/>
    </location>
</feature>
<dbReference type="InterPro" id="IPR010290">
    <property type="entry name" value="TM_effector"/>
</dbReference>
<dbReference type="Proteomes" id="UP000530850">
    <property type="component" value="Unassembled WGS sequence"/>
</dbReference>
<evidence type="ECO:0000256" key="3">
    <source>
        <dbReference type="ARBA" id="ARBA00022475"/>
    </source>
</evidence>
<keyword evidence="2" id="KW-0813">Transport</keyword>
<evidence type="ECO:0000259" key="8">
    <source>
        <dbReference type="PROSITE" id="PS50850"/>
    </source>
</evidence>
<feature type="transmembrane region" description="Helical" evidence="7">
    <location>
        <begin position="198"/>
        <end position="220"/>
    </location>
</feature>
<dbReference type="InterPro" id="IPR036259">
    <property type="entry name" value="MFS_trans_sf"/>
</dbReference>
<dbReference type="EMBL" id="JACHYA010000001">
    <property type="protein sequence ID" value="MBB3170720.1"/>
    <property type="molecule type" value="Genomic_DNA"/>
</dbReference>
<name>A0A7W5D131_9ACTN</name>
<comment type="caution">
    <text evidence="9">The sequence shown here is derived from an EMBL/GenBank/DDBJ whole genome shotgun (WGS) entry which is preliminary data.</text>
</comment>
<protein>
    <submittedName>
        <fullName evidence="9">DHA3 family macrolide efflux protein-like MFS transporter</fullName>
    </submittedName>
</protein>
<keyword evidence="4 7" id="KW-0812">Transmembrane</keyword>
<organism evidence="9 10">
    <name type="scientific">Parvibacter caecicola</name>
    <dbReference type="NCBI Taxonomy" id="747645"/>
    <lineage>
        <taxon>Bacteria</taxon>
        <taxon>Bacillati</taxon>
        <taxon>Actinomycetota</taxon>
        <taxon>Coriobacteriia</taxon>
        <taxon>Coriobacteriales</taxon>
        <taxon>Coriobacteriaceae</taxon>
        <taxon>Parvibacter</taxon>
    </lineage>
</organism>
<dbReference type="SUPFAM" id="SSF103473">
    <property type="entry name" value="MFS general substrate transporter"/>
    <property type="match status" value="1"/>
</dbReference>
<evidence type="ECO:0000256" key="5">
    <source>
        <dbReference type="ARBA" id="ARBA00022989"/>
    </source>
</evidence>
<feature type="transmembrane region" description="Helical" evidence="7">
    <location>
        <begin position="22"/>
        <end position="47"/>
    </location>
</feature>
<dbReference type="PANTHER" id="PTHR23513:SF9">
    <property type="entry name" value="ENTEROBACTIN EXPORTER ENTS"/>
    <property type="match status" value="1"/>
</dbReference>
<comment type="subcellular location">
    <subcellularLocation>
        <location evidence="1">Cell membrane</location>
        <topology evidence="1">Multi-pass membrane protein</topology>
    </subcellularLocation>
</comment>
<feature type="transmembrane region" description="Helical" evidence="7">
    <location>
        <begin position="54"/>
        <end position="77"/>
    </location>
</feature>
<dbReference type="PROSITE" id="PS50850">
    <property type="entry name" value="MFS"/>
    <property type="match status" value="1"/>
</dbReference>
<evidence type="ECO:0000256" key="4">
    <source>
        <dbReference type="ARBA" id="ARBA00022692"/>
    </source>
</evidence>
<evidence type="ECO:0000256" key="6">
    <source>
        <dbReference type="ARBA" id="ARBA00023136"/>
    </source>
</evidence>
<dbReference type="InterPro" id="IPR020846">
    <property type="entry name" value="MFS_dom"/>
</dbReference>
<dbReference type="CDD" id="cd06173">
    <property type="entry name" value="MFS_MefA_like"/>
    <property type="match status" value="1"/>
</dbReference>
<dbReference type="Pfam" id="PF05977">
    <property type="entry name" value="MFS_3"/>
    <property type="match status" value="1"/>
</dbReference>
<dbReference type="GO" id="GO:0005886">
    <property type="term" value="C:plasma membrane"/>
    <property type="evidence" value="ECO:0007669"/>
    <property type="project" value="UniProtKB-SubCell"/>
</dbReference>
<evidence type="ECO:0000256" key="1">
    <source>
        <dbReference type="ARBA" id="ARBA00004651"/>
    </source>
</evidence>
<feature type="transmembrane region" description="Helical" evidence="7">
    <location>
        <begin position="262"/>
        <end position="284"/>
    </location>
</feature>
<proteinExistence type="predicted"/>
<dbReference type="AlphaFoldDB" id="A0A7W5D131"/>
<feature type="transmembrane region" description="Helical" evidence="7">
    <location>
        <begin position="232"/>
        <end position="255"/>
    </location>
</feature>
<reference evidence="9 10" key="1">
    <citation type="submission" date="2020-08" db="EMBL/GenBank/DDBJ databases">
        <title>Sequencing the genomes of 1000 actinobacteria strains.</title>
        <authorList>
            <person name="Klenk H.-P."/>
        </authorList>
    </citation>
    <scope>NUCLEOTIDE SEQUENCE [LARGE SCALE GENOMIC DNA]</scope>
    <source>
        <strain evidence="9 10">DSM 22242</strain>
    </source>
</reference>
<dbReference type="GO" id="GO:0022857">
    <property type="term" value="F:transmembrane transporter activity"/>
    <property type="evidence" value="ECO:0007669"/>
    <property type="project" value="InterPro"/>
</dbReference>
<keyword evidence="6 7" id="KW-0472">Membrane</keyword>
<dbReference type="PANTHER" id="PTHR23513">
    <property type="entry name" value="INTEGRAL MEMBRANE EFFLUX PROTEIN-RELATED"/>
    <property type="match status" value="1"/>
</dbReference>
<feature type="transmembrane region" description="Helical" evidence="7">
    <location>
        <begin position="353"/>
        <end position="373"/>
    </location>
</feature>
<evidence type="ECO:0000313" key="9">
    <source>
        <dbReference type="EMBL" id="MBB3170720.1"/>
    </source>
</evidence>
<feature type="transmembrane region" description="Helical" evidence="7">
    <location>
        <begin position="325"/>
        <end position="347"/>
    </location>
</feature>
<accession>A0A7W5D131</accession>
<feature type="domain" description="Major facilitator superfamily (MFS) profile" evidence="8">
    <location>
        <begin position="1"/>
        <end position="378"/>
    </location>
</feature>